<evidence type="ECO:0000256" key="3">
    <source>
        <dbReference type="ARBA" id="ARBA00022448"/>
    </source>
</evidence>
<dbReference type="Gene3D" id="1.10.287.630">
    <property type="entry name" value="Helix hairpin bin"/>
    <property type="match status" value="1"/>
</dbReference>
<keyword evidence="11 14" id="KW-0472">Membrane</keyword>
<dbReference type="InterPro" id="IPR005821">
    <property type="entry name" value="Ion_trans_dom"/>
</dbReference>
<dbReference type="Gene3D" id="2.60.120.10">
    <property type="entry name" value="Jelly Rolls"/>
    <property type="match status" value="1"/>
</dbReference>
<keyword evidence="10" id="KW-0406">Ion transport</keyword>
<protein>
    <submittedName>
        <fullName evidence="17">Uncharacterized protein</fullName>
    </submittedName>
</protein>
<dbReference type="Pfam" id="PF00520">
    <property type="entry name" value="Ion_trans"/>
    <property type="match status" value="1"/>
</dbReference>
<feature type="transmembrane region" description="Helical" evidence="14">
    <location>
        <begin position="73"/>
        <end position="98"/>
    </location>
</feature>
<evidence type="ECO:0000256" key="11">
    <source>
        <dbReference type="ARBA" id="ARBA00023136"/>
    </source>
</evidence>
<dbReference type="AlphaFoldDB" id="A0A8T2RYI8"/>
<accession>A0A8T2RYI8</accession>
<keyword evidence="3" id="KW-0813">Transport</keyword>
<feature type="domain" description="KHA" evidence="16">
    <location>
        <begin position="592"/>
        <end position="679"/>
    </location>
</feature>
<dbReference type="InterPro" id="IPR021789">
    <property type="entry name" value="KHA_dom"/>
</dbReference>
<dbReference type="Pfam" id="PF00027">
    <property type="entry name" value="cNMP_binding"/>
    <property type="match status" value="1"/>
</dbReference>
<keyword evidence="9 14" id="KW-1133">Transmembrane helix</keyword>
<name>A0A8T2RYI8_CERRI</name>
<evidence type="ECO:0000259" key="15">
    <source>
        <dbReference type="PROSITE" id="PS50042"/>
    </source>
</evidence>
<keyword evidence="6" id="KW-0631">Potassium channel</keyword>
<feature type="repeat" description="ANK" evidence="13">
    <location>
        <begin position="387"/>
        <end position="419"/>
    </location>
</feature>
<feature type="domain" description="Cyclic nucleotide-binding" evidence="15">
    <location>
        <begin position="209"/>
        <end position="311"/>
    </location>
</feature>
<organism evidence="17 18">
    <name type="scientific">Ceratopteris richardii</name>
    <name type="common">Triangle waterfern</name>
    <dbReference type="NCBI Taxonomy" id="49495"/>
    <lineage>
        <taxon>Eukaryota</taxon>
        <taxon>Viridiplantae</taxon>
        <taxon>Streptophyta</taxon>
        <taxon>Embryophyta</taxon>
        <taxon>Tracheophyta</taxon>
        <taxon>Polypodiopsida</taxon>
        <taxon>Polypodiidae</taxon>
        <taxon>Polypodiales</taxon>
        <taxon>Pteridineae</taxon>
        <taxon>Pteridaceae</taxon>
        <taxon>Parkerioideae</taxon>
        <taxon>Ceratopteris</taxon>
    </lineage>
</organism>
<evidence type="ECO:0000313" key="17">
    <source>
        <dbReference type="EMBL" id="KAH7300921.1"/>
    </source>
</evidence>
<dbReference type="SMART" id="SM00248">
    <property type="entry name" value="ANK"/>
    <property type="match status" value="4"/>
</dbReference>
<dbReference type="PANTHER" id="PTHR45743">
    <property type="entry name" value="POTASSIUM CHANNEL AKT1"/>
    <property type="match status" value="1"/>
</dbReference>
<evidence type="ECO:0000256" key="7">
    <source>
        <dbReference type="ARBA" id="ARBA00022882"/>
    </source>
</evidence>
<evidence type="ECO:0000256" key="14">
    <source>
        <dbReference type="SAM" id="Phobius"/>
    </source>
</evidence>
<dbReference type="OMA" id="HEIFNHI"/>
<dbReference type="Gene3D" id="1.10.287.70">
    <property type="match status" value="1"/>
</dbReference>
<dbReference type="PROSITE" id="PS51490">
    <property type="entry name" value="KHA"/>
    <property type="match status" value="1"/>
</dbReference>
<evidence type="ECO:0000256" key="1">
    <source>
        <dbReference type="ARBA" id="ARBA00004141"/>
    </source>
</evidence>
<dbReference type="InterPro" id="IPR000595">
    <property type="entry name" value="cNMP-bd_dom"/>
</dbReference>
<dbReference type="Proteomes" id="UP000825935">
    <property type="component" value="Chromosome 23"/>
</dbReference>
<keyword evidence="13" id="KW-0040">ANK repeat</keyword>
<evidence type="ECO:0000256" key="2">
    <source>
        <dbReference type="ARBA" id="ARBA00007929"/>
    </source>
</evidence>
<dbReference type="Pfam" id="PF12796">
    <property type="entry name" value="Ank_2"/>
    <property type="match status" value="2"/>
</dbReference>
<dbReference type="InterPro" id="IPR003938">
    <property type="entry name" value="K_chnl_volt-dep_EAG/ELK/ERG"/>
</dbReference>
<dbReference type="Gene3D" id="1.25.40.20">
    <property type="entry name" value="Ankyrin repeat-containing domain"/>
    <property type="match status" value="1"/>
</dbReference>
<dbReference type="InterPro" id="IPR045319">
    <property type="entry name" value="KAT/AKT"/>
</dbReference>
<dbReference type="GO" id="GO:0034702">
    <property type="term" value="C:monoatomic ion channel complex"/>
    <property type="evidence" value="ECO:0007669"/>
    <property type="project" value="UniProtKB-KW"/>
</dbReference>
<dbReference type="PANTHER" id="PTHR45743:SF2">
    <property type="entry name" value="POTASSIUM CHANNEL AKT1"/>
    <property type="match status" value="1"/>
</dbReference>
<dbReference type="InterPro" id="IPR036770">
    <property type="entry name" value="Ankyrin_rpt-contain_sf"/>
</dbReference>
<comment type="subcellular location">
    <subcellularLocation>
        <location evidence="1">Membrane</location>
        <topology evidence="1">Multi-pass membrane protein</topology>
    </subcellularLocation>
</comment>
<evidence type="ECO:0000256" key="8">
    <source>
        <dbReference type="ARBA" id="ARBA00022958"/>
    </source>
</evidence>
<keyword evidence="18" id="KW-1185">Reference proteome</keyword>
<dbReference type="Pfam" id="PF11834">
    <property type="entry name" value="KHA"/>
    <property type="match status" value="1"/>
</dbReference>
<sequence>MLRLLRLRRVSNLFSRLERDIRLNYFWMRSIRLLCVTLLAVHCAGCFYFLLAVKEPNPMQTWIGSSLPDYRSRGPWICYIYSLYWSMTTLTTVGYGDLHAQNCAEMAFNILYMLFNLSLTSYLIGNITNLVVEADSRTKKYRDSSKALDSFAKRHYLPCELHEQMQDHIRLKYKTQMLKHDEIMNAMPKAIRTNIARRLFFDIVESAYLFQGASYNFLLQLVTEMVPEYFPPKEDLILFNEAPTDFYILVSGMLDVIVIIDGVEQVIEIAQASDVVGELGVLCFKPQPFTVRTRKLSHLMRIDRNNFMTIVNANVADGQIVANNLFQHLRSTSNKYICEIAPVFESALANGECGITMSLGFVTSTGESQLLELMLNQGTDPNTLDDSHQTALHISATNGFIECARLLLQYGADPNILDDENSVPLFKALNEHHYALARLLWDHGASLPVGAQGDYLCTAAEKGDVRLLESLLNYGADVNSANSRVDTALHIAIESGWPEAVKLLLTYGAQVDCRNQNGLTPLEMAKQGGQEALLELLHCPPKVSLSHTTVPIRNPVKIAHQRSTHSPRSWMSGFYRSSTSQKGIRSKEFNARITVQVCHPKSLELGNAKAQKFLIPLPSTWDALMNSLSKKLGYSPSKIYNEDEAEIDEISVIRDGDNIYVVGEDLNKVQTHASHVVTNRTSRRRS</sequence>
<evidence type="ECO:0000256" key="12">
    <source>
        <dbReference type="ARBA" id="ARBA00023303"/>
    </source>
</evidence>
<dbReference type="CDD" id="cd00038">
    <property type="entry name" value="CAP_ED"/>
    <property type="match status" value="1"/>
</dbReference>
<proteinExistence type="inferred from homology"/>
<dbReference type="InterPro" id="IPR018490">
    <property type="entry name" value="cNMP-bd_dom_sf"/>
</dbReference>
<dbReference type="PROSITE" id="PS50088">
    <property type="entry name" value="ANK_REPEAT"/>
    <property type="match status" value="3"/>
</dbReference>
<keyword evidence="4" id="KW-0633">Potassium transport</keyword>
<dbReference type="PROSITE" id="PS50297">
    <property type="entry name" value="ANK_REP_REGION"/>
    <property type="match status" value="2"/>
</dbReference>
<dbReference type="PRINTS" id="PR01463">
    <property type="entry name" value="EAGCHANLFMLY"/>
</dbReference>
<evidence type="ECO:0000256" key="6">
    <source>
        <dbReference type="ARBA" id="ARBA00022826"/>
    </source>
</evidence>
<evidence type="ECO:0000256" key="5">
    <source>
        <dbReference type="ARBA" id="ARBA00022692"/>
    </source>
</evidence>
<comment type="caution">
    <text evidence="17">The sequence shown here is derived from an EMBL/GenBank/DDBJ whole genome shotgun (WGS) entry which is preliminary data.</text>
</comment>
<dbReference type="SUPFAM" id="SSF81324">
    <property type="entry name" value="Voltage-gated potassium channels"/>
    <property type="match status" value="1"/>
</dbReference>
<dbReference type="PROSITE" id="PS50042">
    <property type="entry name" value="CNMP_BINDING_3"/>
    <property type="match status" value="1"/>
</dbReference>
<evidence type="ECO:0000313" key="18">
    <source>
        <dbReference type="Proteomes" id="UP000825935"/>
    </source>
</evidence>
<evidence type="ECO:0000256" key="10">
    <source>
        <dbReference type="ARBA" id="ARBA00023065"/>
    </source>
</evidence>
<dbReference type="FunFam" id="2.60.120.10:FF:000074">
    <property type="entry name" value="Potassium channel KAT2"/>
    <property type="match status" value="1"/>
</dbReference>
<keyword evidence="5 14" id="KW-0812">Transmembrane</keyword>
<comment type="similarity">
    <text evidence="2">Belongs to the potassium channel family. Plant (TC 1.A.1.4) subfamily.</text>
</comment>
<evidence type="ECO:0000256" key="9">
    <source>
        <dbReference type="ARBA" id="ARBA00022989"/>
    </source>
</evidence>
<dbReference type="InterPro" id="IPR014710">
    <property type="entry name" value="RmlC-like_jellyroll"/>
</dbReference>
<dbReference type="GO" id="GO:0005249">
    <property type="term" value="F:voltage-gated potassium channel activity"/>
    <property type="evidence" value="ECO:0007669"/>
    <property type="project" value="InterPro"/>
</dbReference>
<keyword evidence="12" id="KW-0407">Ion channel</keyword>
<evidence type="ECO:0000259" key="16">
    <source>
        <dbReference type="PROSITE" id="PS51490"/>
    </source>
</evidence>
<feature type="transmembrane region" description="Helical" evidence="14">
    <location>
        <begin position="110"/>
        <end position="132"/>
    </location>
</feature>
<feature type="repeat" description="ANK" evidence="13">
    <location>
        <begin position="456"/>
        <end position="483"/>
    </location>
</feature>
<feature type="transmembrane region" description="Helical" evidence="14">
    <location>
        <begin position="31"/>
        <end position="53"/>
    </location>
</feature>
<dbReference type="SMART" id="SM00100">
    <property type="entry name" value="cNMP"/>
    <property type="match status" value="1"/>
</dbReference>
<keyword evidence="8" id="KW-0630">Potassium</keyword>
<reference evidence="17 18" key="1">
    <citation type="submission" date="2021-08" db="EMBL/GenBank/DDBJ databases">
        <title>WGS assembly of Ceratopteris richardii.</title>
        <authorList>
            <person name="Marchant D.B."/>
            <person name="Chen G."/>
            <person name="Jenkins J."/>
            <person name="Shu S."/>
            <person name="Leebens-Mack J."/>
            <person name="Grimwood J."/>
            <person name="Schmutz J."/>
            <person name="Soltis P."/>
            <person name="Soltis D."/>
            <person name="Chen Z.-H."/>
        </authorList>
    </citation>
    <scope>NUCLEOTIDE SEQUENCE [LARGE SCALE GENOMIC DNA]</scope>
    <source>
        <strain evidence="17">Whitten #5841</strain>
        <tissue evidence="17">Leaf</tissue>
    </source>
</reference>
<dbReference type="SUPFAM" id="SSF48403">
    <property type="entry name" value="Ankyrin repeat"/>
    <property type="match status" value="1"/>
</dbReference>
<evidence type="ECO:0000256" key="13">
    <source>
        <dbReference type="PROSITE-ProRule" id="PRU00023"/>
    </source>
</evidence>
<feature type="repeat" description="ANK" evidence="13">
    <location>
        <begin position="484"/>
        <end position="516"/>
    </location>
</feature>
<dbReference type="SUPFAM" id="SSF51206">
    <property type="entry name" value="cAMP-binding domain-like"/>
    <property type="match status" value="1"/>
</dbReference>
<gene>
    <name evidence="17" type="ORF">KP509_23G003400</name>
</gene>
<dbReference type="EMBL" id="CM035428">
    <property type="protein sequence ID" value="KAH7300921.1"/>
    <property type="molecule type" value="Genomic_DNA"/>
</dbReference>
<evidence type="ECO:0000256" key="4">
    <source>
        <dbReference type="ARBA" id="ARBA00022538"/>
    </source>
</evidence>
<keyword evidence="7" id="KW-0851">Voltage-gated channel</keyword>
<dbReference type="OrthoDB" id="426293at2759"/>
<dbReference type="InterPro" id="IPR002110">
    <property type="entry name" value="Ankyrin_rpt"/>
</dbReference>